<dbReference type="InterPro" id="IPR003409">
    <property type="entry name" value="MORN"/>
</dbReference>
<dbReference type="EMBL" id="ML977563">
    <property type="protein sequence ID" value="KAF2005384.1"/>
    <property type="molecule type" value="Genomic_DNA"/>
</dbReference>
<feature type="domain" description="RING-type" evidence="7">
    <location>
        <begin position="1360"/>
        <end position="1395"/>
    </location>
</feature>
<feature type="compositionally biased region" description="Pro residues" evidence="6">
    <location>
        <begin position="165"/>
        <end position="184"/>
    </location>
</feature>
<evidence type="ECO:0000256" key="6">
    <source>
        <dbReference type="SAM" id="MobiDB-lite"/>
    </source>
</evidence>
<dbReference type="SUPFAM" id="SSF54001">
    <property type="entry name" value="Cysteine proteinases"/>
    <property type="match status" value="1"/>
</dbReference>
<feature type="compositionally biased region" description="Acidic residues" evidence="6">
    <location>
        <begin position="101"/>
        <end position="111"/>
    </location>
</feature>
<dbReference type="Gene3D" id="3.30.40.10">
    <property type="entry name" value="Zinc/RING finger domain, C3HC4 (zinc finger)"/>
    <property type="match status" value="1"/>
</dbReference>
<dbReference type="PROSITE" id="PS50144">
    <property type="entry name" value="MATH"/>
    <property type="match status" value="1"/>
</dbReference>
<feature type="region of interest" description="Disordered" evidence="6">
    <location>
        <begin position="780"/>
        <end position="821"/>
    </location>
</feature>
<protein>
    <recommendedName>
        <fullName evidence="11">RING-type domain-containing protein</fullName>
    </recommendedName>
</protein>
<keyword evidence="5" id="KW-0862">Zinc</keyword>
<dbReference type="PROSITE" id="PS50089">
    <property type="entry name" value="ZF_RING_2"/>
    <property type="match status" value="1"/>
</dbReference>
<keyword evidence="2" id="KW-0963">Cytoplasm</keyword>
<reference evidence="9" key="1">
    <citation type="journal article" date="2020" name="Stud. Mycol.">
        <title>101 Dothideomycetes genomes: a test case for predicting lifestyles and emergence of pathogens.</title>
        <authorList>
            <person name="Haridas S."/>
            <person name="Albert R."/>
            <person name="Binder M."/>
            <person name="Bloem J."/>
            <person name="Labutti K."/>
            <person name="Salamov A."/>
            <person name="Andreopoulos B."/>
            <person name="Baker S."/>
            <person name="Barry K."/>
            <person name="Bills G."/>
            <person name="Bluhm B."/>
            <person name="Cannon C."/>
            <person name="Castanera R."/>
            <person name="Culley D."/>
            <person name="Daum C."/>
            <person name="Ezra D."/>
            <person name="Gonzalez J."/>
            <person name="Henrissat B."/>
            <person name="Kuo A."/>
            <person name="Liang C."/>
            <person name="Lipzen A."/>
            <person name="Lutzoni F."/>
            <person name="Magnuson J."/>
            <person name="Mondo S."/>
            <person name="Nolan M."/>
            <person name="Ohm R."/>
            <person name="Pangilinan J."/>
            <person name="Park H.-J."/>
            <person name="Ramirez L."/>
            <person name="Alfaro M."/>
            <person name="Sun H."/>
            <person name="Tritt A."/>
            <person name="Yoshinaga Y."/>
            <person name="Zwiers L.-H."/>
            <person name="Turgeon B."/>
            <person name="Goodwin S."/>
            <person name="Spatafora J."/>
            <person name="Crous P."/>
            <person name="Grigoriev I."/>
        </authorList>
    </citation>
    <scope>NUCLEOTIDE SEQUENCE</scope>
    <source>
        <strain evidence="9">CBS 123094</strain>
    </source>
</reference>
<feature type="compositionally biased region" description="Pro residues" evidence="6">
    <location>
        <begin position="784"/>
        <end position="805"/>
    </location>
</feature>
<feature type="region of interest" description="Disordered" evidence="6">
    <location>
        <begin position="312"/>
        <end position="333"/>
    </location>
</feature>
<feature type="domain" description="MATH" evidence="8">
    <location>
        <begin position="252"/>
        <end position="438"/>
    </location>
</feature>
<dbReference type="SMART" id="SM00184">
    <property type="entry name" value="RING"/>
    <property type="match status" value="1"/>
</dbReference>
<dbReference type="Pfam" id="PF02493">
    <property type="entry name" value="MORN"/>
    <property type="match status" value="4"/>
</dbReference>
<keyword evidence="4" id="KW-0833">Ubl conjugation pathway</keyword>
<dbReference type="Gene3D" id="3.90.70.10">
    <property type="entry name" value="Cysteine proteinases"/>
    <property type="match status" value="1"/>
</dbReference>
<evidence type="ECO:0000256" key="3">
    <source>
        <dbReference type="ARBA" id="ARBA00022737"/>
    </source>
</evidence>
<dbReference type="InterPro" id="IPR002083">
    <property type="entry name" value="MATH/TRAF_dom"/>
</dbReference>
<keyword evidence="3" id="KW-0677">Repeat</keyword>
<keyword evidence="5" id="KW-0479">Metal-binding</keyword>
<keyword evidence="10" id="KW-1185">Reference proteome</keyword>
<dbReference type="PANTHER" id="PTHR43215">
    <property type="entry name" value="RADIAL SPOKE HEAD 1 HOMOLOG"/>
    <property type="match status" value="1"/>
</dbReference>
<feature type="compositionally biased region" description="Basic and acidic residues" evidence="6">
    <location>
        <begin position="812"/>
        <end position="821"/>
    </location>
</feature>
<dbReference type="GO" id="GO:0008270">
    <property type="term" value="F:zinc ion binding"/>
    <property type="evidence" value="ECO:0007669"/>
    <property type="project" value="UniProtKB-KW"/>
</dbReference>
<feature type="region of interest" description="Disordered" evidence="6">
    <location>
        <begin position="1072"/>
        <end position="1133"/>
    </location>
</feature>
<evidence type="ECO:0000256" key="4">
    <source>
        <dbReference type="ARBA" id="ARBA00022786"/>
    </source>
</evidence>
<keyword evidence="5" id="KW-0863">Zinc-finger</keyword>
<feature type="region of interest" description="Disordered" evidence="6">
    <location>
        <begin position="960"/>
        <end position="1036"/>
    </location>
</feature>
<feature type="compositionally biased region" description="Pro residues" evidence="6">
    <location>
        <begin position="1015"/>
        <end position="1027"/>
    </location>
</feature>
<accession>A0A6A5WWQ5</accession>
<dbReference type="Pfam" id="PF13920">
    <property type="entry name" value="zf-C3HC4_3"/>
    <property type="match status" value="1"/>
</dbReference>
<name>A0A6A5WWQ5_9PLEO</name>
<dbReference type="SUPFAM" id="SSF57850">
    <property type="entry name" value="RING/U-box"/>
    <property type="match status" value="1"/>
</dbReference>
<evidence type="ECO:0000256" key="1">
    <source>
        <dbReference type="ARBA" id="ARBA00004496"/>
    </source>
</evidence>
<gene>
    <name evidence="9" type="ORF">P154DRAFT_457353</name>
</gene>
<evidence type="ECO:0000256" key="2">
    <source>
        <dbReference type="ARBA" id="ARBA00022490"/>
    </source>
</evidence>
<evidence type="ECO:0000256" key="5">
    <source>
        <dbReference type="PROSITE-ProRule" id="PRU00175"/>
    </source>
</evidence>
<feature type="compositionally biased region" description="Polar residues" evidence="6">
    <location>
        <begin position="45"/>
        <end position="56"/>
    </location>
</feature>
<dbReference type="SUPFAM" id="SSF82185">
    <property type="entry name" value="Histone H3 K4-specific methyltransferase SET7/9 N-terminal domain"/>
    <property type="match status" value="1"/>
</dbReference>
<evidence type="ECO:0000313" key="10">
    <source>
        <dbReference type="Proteomes" id="UP000799779"/>
    </source>
</evidence>
<dbReference type="Gene3D" id="3.10.20.90">
    <property type="entry name" value="Phosphatidylinositol 3-kinase Catalytic Subunit, Chain A, domain 1"/>
    <property type="match status" value="1"/>
</dbReference>
<dbReference type="Gene3D" id="2.20.110.10">
    <property type="entry name" value="Histone H3 K4-specific methyltransferase SET7/9 N-terminal domain"/>
    <property type="match status" value="1"/>
</dbReference>
<comment type="subcellular location">
    <subcellularLocation>
        <location evidence="1">Cytoplasm</location>
    </subcellularLocation>
</comment>
<dbReference type="InterPro" id="IPR001394">
    <property type="entry name" value="Peptidase_C19_UCH"/>
</dbReference>
<dbReference type="PANTHER" id="PTHR43215:SF14">
    <property type="entry name" value="RADIAL SPOKE HEAD 1 HOMOLOG"/>
    <property type="match status" value="1"/>
</dbReference>
<dbReference type="Gene3D" id="2.60.210.10">
    <property type="entry name" value="Apoptosis, Tumor Necrosis Factor Receptor Associated Protein 2, Chain A"/>
    <property type="match status" value="1"/>
</dbReference>
<proteinExistence type="predicted"/>
<dbReference type="Pfam" id="PF12436">
    <property type="entry name" value="USP7_ICP0_bdg"/>
    <property type="match status" value="1"/>
</dbReference>
<organism evidence="9 10">
    <name type="scientific">Amniculicola lignicola CBS 123094</name>
    <dbReference type="NCBI Taxonomy" id="1392246"/>
    <lineage>
        <taxon>Eukaryota</taxon>
        <taxon>Fungi</taxon>
        <taxon>Dikarya</taxon>
        <taxon>Ascomycota</taxon>
        <taxon>Pezizomycotina</taxon>
        <taxon>Dothideomycetes</taxon>
        <taxon>Pleosporomycetidae</taxon>
        <taxon>Pleosporales</taxon>
        <taxon>Amniculicolaceae</taxon>
        <taxon>Amniculicola</taxon>
    </lineage>
</organism>
<evidence type="ECO:0000259" key="8">
    <source>
        <dbReference type="PROSITE" id="PS50144"/>
    </source>
</evidence>
<dbReference type="Pfam" id="PF00443">
    <property type="entry name" value="UCH"/>
    <property type="match status" value="1"/>
</dbReference>
<dbReference type="OrthoDB" id="294378at2759"/>
<feature type="compositionally biased region" description="Pro residues" evidence="6">
    <location>
        <begin position="1082"/>
        <end position="1132"/>
    </location>
</feature>
<sequence>MSVNVEAPPVLFAPSSPAYSPSPQSPTHLHHTQTPVSSPPADIDMSTSTTLPPTGQNHDRDDADAQMEDPEGLTNGHVPAEPAPTNPHGSAPDSIAVEVAAVDDDAMDTTPDDGQGLVLPNGSADPLEAVAVASTAPASNGAPEVDGNSEQPPAETPADTAVLPIEPPPIDPNVQPPPPPPPAEPVRSDSDSSDDDDGGQPWHPIVEDTSVPDEAELKEIEAGVEVSALDHEHWENKAFPPLEDPEYKAVASGRIDWVVEHYNGTKEQPNRDLVMKSPPMKIGGYEFQIKFYPKGNDSDYLSVYVECLGFEDKTSKPEDGTTSEPPVKAEDEMAVDVDEAPKTPITEEPKFQHAPLPVLGHPPFPKRRAVAAQVSVVLYNPSEPRVNYARTCLHRYCNGSPDWGWTRFHGPYYDIPHRMRGQRQALLRDDKLAFTGYVRIVEDETDCLWEHHNRENNPWDSFAMTGLQSLAMGEGTGSPGGHLISAIASWMLFKPFRKFLYDFHVPDPDLEPFVRPKPLIAALQKVLYMLRTQVKPGAGTVLLDDVLDALEWYGINERLDKQDVTEVWEILRLRMEEELQGTSFADILDDIFGAKRDYTTGIPSYRAPVIGVETMQQAVNKAVDFAHPTKPLPQLLTIELERQEFDIATRSYVKLMNKVTLDDHITVRGTPYTLYGFVVHRQTLQSYLYEPILRPEGPGSKWYIYTDAKEENMVKCLTKRAAVDVHEGKPGKEKVVGNDPIAYIVMYVRDDLAEFSFNPEHDSEPWQAPEWIRLEVEKQQASSIPPPIAPPPIAPPPIAPPPVEEPPATTNEEVKPVEEKEAPKLREFQLIDSTAFVGYEGPGIFDPWDAKWTPGTASNLVYSVTLASTDGRKEIRDKIAAVVRDIKDPRQIKFWLLDTLRGNWGRPNLLGTGSIEYSSGSMDHYIDESKPWTLQDHPYAMASHRIWIHVTDFADLPELPKEVPAVPEPPQVPSDPSENTVAAEVPPPPPPVDIPQSEDTPMSEPDEPDVAQPEVPVPVPTAIPEPTAPAEVSEPTDTAMGDVEVEVAVEPTPAADPPAVDVIVSNPSIAADTEMGGTQDENPPPLPPPLDDLPPPPPPPPPADLQIEPVPPPPAPPVVTQQGPPPPPPPPDEIYFFLKFFDAELQTLESRGSHIALNAARVDSTVLTLLGLPADKKIDLFEEEDLTTVHPIRLRRSFAQNDLHNTTVIIATFPLTDEQRESLAVRAVFADPQQYLVFRANARNSPSKLTGHFTYNYFSSQYYKGEYKNGHQHGHGMCIYHSGATYEGSFRLGLRYGHGLYTSQNGDTYDGEWVANQQHGTGTFVEATTGNTYVGGWKQDKKFGEGVTHWKNAQETERLCRICWEDEADAAFYDCGHVVACLPCARRVDSCPVCRKRVLSAMKLYYVA</sequence>
<dbReference type="GO" id="GO:0004843">
    <property type="term" value="F:cysteine-type deubiquitinase activity"/>
    <property type="evidence" value="ECO:0007669"/>
    <property type="project" value="InterPro"/>
</dbReference>
<dbReference type="InterPro" id="IPR024729">
    <property type="entry name" value="USP7_ICP0-binding_dom"/>
</dbReference>
<dbReference type="Proteomes" id="UP000799779">
    <property type="component" value="Unassembled WGS sequence"/>
</dbReference>
<evidence type="ECO:0000259" key="7">
    <source>
        <dbReference type="PROSITE" id="PS50089"/>
    </source>
</evidence>
<dbReference type="InterPro" id="IPR038765">
    <property type="entry name" value="Papain-like_cys_pep_sf"/>
</dbReference>
<dbReference type="SUPFAM" id="SSF49599">
    <property type="entry name" value="TRAF domain-like"/>
    <property type="match status" value="1"/>
</dbReference>
<dbReference type="InterPro" id="IPR001841">
    <property type="entry name" value="Znf_RING"/>
</dbReference>
<dbReference type="SMART" id="SM00698">
    <property type="entry name" value="MORN"/>
    <property type="match status" value="4"/>
</dbReference>
<dbReference type="GO" id="GO:0005737">
    <property type="term" value="C:cytoplasm"/>
    <property type="evidence" value="ECO:0007669"/>
    <property type="project" value="UniProtKB-SubCell"/>
</dbReference>
<dbReference type="InterPro" id="IPR008974">
    <property type="entry name" value="TRAF-like"/>
</dbReference>
<evidence type="ECO:0008006" key="11">
    <source>
        <dbReference type="Google" id="ProtNLM"/>
    </source>
</evidence>
<feature type="compositionally biased region" description="Low complexity" evidence="6">
    <location>
        <begin position="14"/>
        <end position="26"/>
    </location>
</feature>
<evidence type="ECO:0000313" key="9">
    <source>
        <dbReference type="EMBL" id="KAF2005384.1"/>
    </source>
</evidence>
<feature type="region of interest" description="Disordered" evidence="6">
    <location>
        <begin position="1"/>
        <end position="212"/>
    </location>
</feature>
<dbReference type="GO" id="GO:0016579">
    <property type="term" value="P:protein deubiquitination"/>
    <property type="evidence" value="ECO:0007669"/>
    <property type="project" value="InterPro"/>
</dbReference>
<dbReference type="InterPro" id="IPR013083">
    <property type="entry name" value="Znf_RING/FYVE/PHD"/>
</dbReference>